<gene>
    <name evidence="2" type="ORF">SAMN04487783_0462</name>
</gene>
<reference evidence="2 3" key="1">
    <citation type="submission" date="2016-10" db="EMBL/GenBank/DDBJ databases">
        <authorList>
            <person name="Varghese N."/>
            <person name="Submissions S."/>
        </authorList>
    </citation>
    <scope>NUCLEOTIDE SEQUENCE [LARGE SCALE GENOMIC DNA]</scope>
    <source>
        <strain evidence="2 3">IAM 15147</strain>
    </source>
</reference>
<organism evidence="2 3">
    <name type="scientific">Agrococcus baldri</name>
    <dbReference type="NCBI Taxonomy" id="153730"/>
    <lineage>
        <taxon>Bacteria</taxon>
        <taxon>Bacillati</taxon>
        <taxon>Actinomycetota</taxon>
        <taxon>Actinomycetes</taxon>
        <taxon>Micrococcales</taxon>
        <taxon>Microbacteriaceae</taxon>
        <taxon>Agrococcus</taxon>
    </lineage>
</organism>
<dbReference type="AlphaFoldDB" id="A0AA94HKH6"/>
<dbReference type="EMBL" id="FOZN01000001">
    <property type="protein sequence ID" value="SFS00533.1"/>
    <property type="molecule type" value="Genomic_DNA"/>
</dbReference>
<comment type="caution">
    <text evidence="2">The sequence shown here is derived from an EMBL/GenBank/DDBJ whole genome shotgun (WGS) entry which is preliminary data.</text>
</comment>
<keyword evidence="3" id="KW-1185">Reference proteome</keyword>
<dbReference type="RefSeq" id="WP_092915452.1">
    <property type="nucleotide sequence ID" value="NZ_FOZN01000001.1"/>
</dbReference>
<evidence type="ECO:0000313" key="3">
    <source>
        <dbReference type="Proteomes" id="UP000198506"/>
    </source>
</evidence>
<evidence type="ECO:0000313" key="2">
    <source>
        <dbReference type="EMBL" id="SFS00533.1"/>
    </source>
</evidence>
<sequence length="156" mass="17123">MTLTDTETVTGAITAVLSTRADRARLRGASRKLPVTTEFEVRILREGDRSVLHAAAVSPLVSTSLLEALFMTTSNPTLQRIIPRNPRAPLWVIGKGVHADFDEVALAFYAKRMGRPDLAYLITEAVEDRHLTIEERWHQLGGGSPPADEPRVPCGP</sequence>
<protein>
    <submittedName>
        <fullName evidence="2">Uncharacterized protein</fullName>
    </submittedName>
</protein>
<proteinExistence type="predicted"/>
<feature type="region of interest" description="Disordered" evidence="1">
    <location>
        <begin position="137"/>
        <end position="156"/>
    </location>
</feature>
<name>A0AA94HKH6_9MICO</name>
<dbReference type="Proteomes" id="UP000198506">
    <property type="component" value="Unassembled WGS sequence"/>
</dbReference>
<evidence type="ECO:0000256" key="1">
    <source>
        <dbReference type="SAM" id="MobiDB-lite"/>
    </source>
</evidence>
<accession>A0AA94HKH6</accession>